<proteinExistence type="predicted"/>
<gene>
    <name evidence="1" type="ORF">RPMA_19130</name>
</gene>
<dbReference type="EMBL" id="CP036498">
    <property type="protein sequence ID" value="QUS40709.1"/>
    <property type="molecule type" value="Genomic_DNA"/>
</dbReference>
<dbReference type="Proteomes" id="UP000682843">
    <property type="component" value="Chromosome"/>
</dbReference>
<organism evidence="1 2">
    <name type="scientific">Tardiphaga alba</name>
    <dbReference type="NCBI Taxonomy" id="340268"/>
    <lineage>
        <taxon>Bacteria</taxon>
        <taxon>Pseudomonadati</taxon>
        <taxon>Pseudomonadota</taxon>
        <taxon>Alphaproteobacteria</taxon>
        <taxon>Hyphomicrobiales</taxon>
        <taxon>Nitrobacteraceae</taxon>
        <taxon>Tardiphaga</taxon>
    </lineage>
</organism>
<sequence length="135" mass="15548">MIDVMTFNEELLDQLGKGNSMKALFLFSSKVLCLMARHSLVEKVDAADRRKLEQMQQEVTEFLTIAKSLPKAPLKRHYIERQRRLFFCASQLANFLQTTSSGGRWTIDAVDFELGEEAVPQDIKDLMVHCEFFES</sequence>
<evidence type="ECO:0000313" key="2">
    <source>
        <dbReference type="Proteomes" id="UP000682843"/>
    </source>
</evidence>
<reference evidence="1 2" key="1">
    <citation type="submission" date="2019-02" db="EMBL/GenBank/DDBJ databases">
        <title>Emended description of the genus Rhodopseudomonas and description of Rhodopseudomonas albus sp. nov., a non-phototrophic, heavy-metal-tolerant bacterium isolated from garden soil.</title>
        <authorList>
            <person name="Bao Z."/>
            <person name="Cao W.W."/>
            <person name="Sato Y."/>
            <person name="Nishizawa T."/>
            <person name="Zhao J."/>
            <person name="Guo Y."/>
            <person name="Ohta H."/>
        </authorList>
    </citation>
    <scope>NUCLEOTIDE SEQUENCE [LARGE SCALE GENOMIC DNA]</scope>
    <source>
        <strain evidence="1 2">SK50-23</strain>
    </source>
</reference>
<protein>
    <submittedName>
        <fullName evidence="1">Uncharacterized protein</fullName>
    </submittedName>
</protein>
<dbReference type="RefSeq" id="WP_211909299.1">
    <property type="nucleotide sequence ID" value="NZ_CP036498.1"/>
</dbReference>
<keyword evidence="2" id="KW-1185">Reference proteome</keyword>
<accession>A0ABX8AAB2</accession>
<name>A0ABX8AAB2_9BRAD</name>
<evidence type="ECO:0000313" key="1">
    <source>
        <dbReference type="EMBL" id="QUS40709.1"/>
    </source>
</evidence>